<dbReference type="InterPro" id="IPR029063">
    <property type="entry name" value="SAM-dependent_MTases_sf"/>
</dbReference>
<dbReference type="AlphaFoldDB" id="A0A9X1NVL3"/>
<reference evidence="1" key="1">
    <citation type="submission" date="2021-12" db="EMBL/GenBank/DDBJ databases">
        <authorList>
            <person name="Li Y."/>
        </authorList>
    </citation>
    <scope>NUCLEOTIDE SEQUENCE</scope>
    <source>
        <strain evidence="1">DKSPLA3</strain>
    </source>
</reference>
<dbReference type="InterPro" id="IPR021829">
    <property type="entry name" value="DUF3419"/>
</dbReference>
<comment type="caution">
    <text evidence="1">The sequence shown here is derived from an EMBL/GenBank/DDBJ whole genome shotgun (WGS) entry which is preliminary data.</text>
</comment>
<dbReference type="SUPFAM" id="SSF53335">
    <property type="entry name" value="S-adenosyl-L-methionine-dependent methyltransferases"/>
    <property type="match status" value="1"/>
</dbReference>
<evidence type="ECO:0000313" key="2">
    <source>
        <dbReference type="Proteomes" id="UP001139089"/>
    </source>
</evidence>
<evidence type="ECO:0000313" key="1">
    <source>
        <dbReference type="EMBL" id="MCD7110746.1"/>
    </source>
</evidence>
<sequence>MTDLAPIDLVSSPRVADAPKGRKNQKLRKALIQHQPLTASGLSERLFGLLFSGLVYPQIWEDPAVDMEAMEIRPEHHIVTIGSGGCNMLAYLSATPERIDVVDLNRHHVALNRLKLAAFRHLPAHSDLVRFLAREQLASNVAAYDRFIAPHLDASTRSYWEGRKLNGRRRISVFGANLFRTGLLGRFIWLSHMLARAHGVDPAELVATRSLREQRQFFDERLAPLFERPVIRWLTGRKSSLFGLGIPPQQFDELASLSTEKTLAPVLRHRLEKLVCHFPLRHNYFAWQAFGRRYPLPHEGMLPLHLQPEAYEAIRDNAQRVHVHHESFTDLLARKLPGTVDRYVLLDAQDWMTDQQLDDLWTEITRTAAPGAIVIFRTAAERSILEGRVAERLLAHWHYDRTRSGALNVKDRSAIYGGFHIYRRQA</sequence>
<accession>A0A9X1NVL3</accession>
<proteinExistence type="predicted"/>
<dbReference type="RefSeq" id="WP_231815893.1">
    <property type="nucleotide sequence ID" value="NZ_JAJOZR010000011.1"/>
</dbReference>
<dbReference type="PANTHER" id="PTHR47473:SF1">
    <property type="entry name" value="METHYLTRANSFERASE DOMAIN-CONTAINING PROTEIN"/>
    <property type="match status" value="1"/>
</dbReference>
<keyword evidence="2" id="KW-1185">Reference proteome</keyword>
<gene>
    <name evidence="1" type="ORF">LRX75_17060</name>
</gene>
<name>A0A9X1NVL3_9HYPH</name>
<dbReference type="Proteomes" id="UP001139089">
    <property type="component" value="Unassembled WGS sequence"/>
</dbReference>
<dbReference type="EMBL" id="JAJOZR010000011">
    <property type="protein sequence ID" value="MCD7110746.1"/>
    <property type="molecule type" value="Genomic_DNA"/>
</dbReference>
<dbReference type="PANTHER" id="PTHR47473">
    <property type="entry name" value="BTA1P"/>
    <property type="match status" value="1"/>
</dbReference>
<protein>
    <submittedName>
        <fullName evidence="1">DUF3419 family protein</fullName>
    </submittedName>
</protein>
<organism evidence="1 2">
    <name type="scientific">Rhizobium quercicola</name>
    <dbReference type="NCBI Taxonomy" id="2901226"/>
    <lineage>
        <taxon>Bacteria</taxon>
        <taxon>Pseudomonadati</taxon>
        <taxon>Pseudomonadota</taxon>
        <taxon>Alphaproteobacteria</taxon>
        <taxon>Hyphomicrobiales</taxon>
        <taxon>Rhizobiaceae</taxon>
        <taxon>Rhizobium/Agrobacterium group</taxon>
        <taxon>Rhizobium</taxon>
    </lineage>
</organism>
<dbReference type="Pfam" id="PF11899">
    <property type="entry name" value="DUF3419"/>
    <property type="match status" value="1"/>
</dbReference>